<keyword evidence="2" id="KW-1185">Reference proteome</keyword>
<dbReference type="InterPro" id="IPR014347">
    <property type="entry name" value="Tautomerase/MIF_sf"/>
</dbReference>
<comment type="caution">
    <text evidence="1">The sequence shown here is derived from an EMBL/GenBank/DDBJ whole genome shotgun (WGS) entry which is preliminary data.</text>
</comment>
<dbReference type="RefSeq" id="WP_200241719.1">
    <property type="nucleotide sequence ID" value="NZ_JAENHK010000001.1"/>
</dbReference>
<dbReference type="PANTHER" id="PTHR38460">
    <property type="entry name" value="TAUTOMERASE YOLI-RELATED"/>
    <property type="match status" value="1"/>
</dbReference>
<name>A0ABS1FPL7_9FLAO</name>
<reference evidence="2" key="1">
    <citation type="submission" date="2021-01" db="EMBL/GenBank/DDBJ databases">
        <title>Genome public.</title>
        <authorList>
            <person name="Liu C."/>
            <person name="Sun Q."/>
        </authorList>
    </citation>
    <scope>NUCLEOTIDE SEQUENCE [LARGE SCALE GENOMIC DNA]</scope>
    <source>
        <strain evidence="2">YIM B02567</strain>
    </source>
</reference>
<dbReference type="InterPro" id="IPR037479">
    <property type="entry name" value="Tauto_MSAD"/>
</dbReference>
<dbReference type="PANTHER" id="PTHR38460:SF1">
    <property type="entry name" value="TAUTOMERASE YOLI-RELATED"/>
    <property type="match status" value="1"/>
</dbReference>
<organism evidence="1 2">
    <name type="scientific">Chryseobacterium paridis</name>
    <dbReference type="NCBI Taxonomy" id="2800328"/>
    <lineage>
        <taxon>Bacteria</taxon>
        <taxon>Pseudomonadati</taxon>
        <taxon>Bacteroidota</taxon>
        <taxon>Flavobacteriia</taxon>
        <taxon>Flavobacteriales</taxon>
        <taxon>Weeksellaceae</taxon>
        <taxon>Chryseobacterium group</taxon>
        <taxon>Chryseobacterium</taxon>
    </lineage>
</organism>
<dbReference type="Proteomes" id="UP000628669">
    <property type="component" value="Unassembled WGS sequence"/>
</dbReference>
<proteinExistence type="predicted"/>
<dbReference type="Pfam" id="PF14552">
    <property type="entry name" value="Tautomerase_2"/>
    <property type="match status" value="1"/>
</dbReference>
<accession>A0ABS1FPL7</accession>
<sequence length="126" mass="14624">MPLITITSLKGRSKEEKQKIGEAIHEAIVESGVPPEDRFQRFLDLDPENLLYDRYYPNLEKGRSENFIIIEILLSVGRSVKVKRKILESLITKLKEQSFDPEDVFVSFQETAWENWSFASGEILHI</sequence>
<dbReference type="Gene3D" id="3.30.429.10">
    <property type="entry name" value="Macrophage Migration Inhibitory Factor"/>
    <property type="match status" value="1"/>
</dbReference>
<dbReference type="EMBL" id="JAENHK010000001">
    <property type="protein sequence ID" value="MBK1894368.1"/>
    <property type="molecule type" value="Genomic_DNA"/>
</dbReference>
<dbReference type="SUPFAM" id="SSF55331">
    <property type="entry name" value="Tautomerase/MIF"/>
    <property type="match status" value="1"/>
</dbReference>
<protein>
    <submittedName>
        <fullName evidence="1">Tautomerase family protein</fullName>
    </submittedName>
</protein>
<evidence type="ECO:0000313" key="1">
    <source>
        <dbReference type="EMBL" id="MBK1894368.1"/>
    </source>
</evidence>
<evidence type="ECO:0000313" key="2">
    <source>
        <dbReference type="Proteomes" id="UP000628669"/>
    </source>
</evidence>
<gene>
    <name evidence="1" type="ORF">JHL15_01220</name>
</gene>